<organism evidence="1 2">
    <name type="scientific">Xylaria curta</name>
    <dbReference type="NCBI Taxonomy" id="42375"/>
    <lineage>
        <taxon>Eukaryota</taxon>
        <taxon>Fungi</taxon>
        <taxon>Dikarya</taxon>
        <taxon>Ascomycota</taxon>
        <taxon>Pezizomycotina</taxon>
        <taxon>Sordariomycetes</taxon>
        <taxon>Xylariomycetidae</taxon>
        <taxon>Xylariales</taxon>
        <taxon>Xylariaceae</taxon>
        <taxon>Xylaria</taxon>
    </lineage>
</organism>
<comment type="caution">
    <text evidence="1">The sequence shown here is derived from an EMBL/GenBank/DDBJ whole genome shotgun (WGS) entry which is preliminary data.</text>
</comment>
<gene>
    <name evidence="1" type="ORF">NUW58_g3703</name>
</gene>
<dbReference type="Proteomes" id="UP001143856">
    <property type="component" value="Unassembled WGS sequence"/>
</dbReference>
<evidence type="ECO:0000313" key="2">
    <source>
        <dbReference type="Proteomes" id="UP001143856"/>
    </source>
</evidence>
<accession>A0ACC1PAP7</accession>
<proteinExistence type="predicted"/>
<reference evidence="1" key="1">
    <citation type="submission" date="2022-10" db="EMBL/GenBank/DDBJ databases">
        <title>Genome Sequence of Xylaria curta.</title>
        <authorList>
            <person name="Buettner E."/>
        </authorList>
    </citation>
    <scope>NUCLEOTIDE SEQUENCE</scope>
    <source>
        <strain evidence="1">Babe10</strain>
    </source>
</reference>
<dbReference type="EMBL" id="JAPDGR010000584">
    <property type="protein sequence ID" value="KAJ2988971.1"/>
    <property type="molecule type" value="Genomic_DNA"/>
</dbReference>
<evidence type="ECO:0000313" key="1">
    <source>
        <dbReference type="EMBL" id="KAJ2988971.1"/>
    </source>
</evidence>
<protein>
    <submittedName>
        <fullName evidence="1">Uncharacterized protein</fullName>
    </submittedName>
</protein>
<sequence length="173" mass="18577">MRVDTSVAVAVLLGTPVKAATSGAFNVLSMNVAGLPALLNDNSVPGEKTTNSELIGSKFAEHGYDLIHAQEDFNYHAYIYGSDTHPYRTATSGGVPFGSGLNTLANYDWVEFKRIKWAKCSDASQFDCLTPKGFTFMRVKLSDGVYIDAYNVHTDAGTEDGDLKAPGTRALGT</sequence>
<keyword evidence="2" id="KW-1185">Reference proteome</keyword>
<name>A0ACC1PAP7_9PEZI</name>